<gene>
    <name evidence="2" type="ORF">B1R32_1015</name>
</gene>
<sequence length="388" mass="43902">MKVETTDKSIGTILKHDKKITTYKMALVRAINDVVLSFPDVAHKEHAVAVPLRMLAEFWLAYYWPFANANTPIIQGQTPLRDGVTRNDMSFRPVLEQLREQWEAVIKTGAVASDGFFLLSEFRTPRRRAAYSPELQNAHKQAIAALITAIHQPIRYAGAGEYTVFEKPRRLFEMGAGVIALPGTLPNDVCVLISSGLWESFRSLSLWIEALSIHEWCLFSERVAEERGDKINRGDVYFLLTSRPDNRRPLTWERNRVEVLMMEGTKFVCPWTKKVLAVAGDFDIDHLLPLAIYPVNELWNLLPADKEFNQHIKRDRIPSAARLAIAEPLIAAAYANYEKSPDLKQAVREDAGVRFSALPTDAGFSLELAKHTVRFIEQVAGARSVTRF</sequence>
<name>A0A2S8SWU1_9BACT</name>
<feature type="domain" description="HNH nuclease" evidence="1">
    <location>
        <begin position="280"/>
        <end position="318"/>
    </location>
</feature>
<keyword evidence="2" id="KW-0540">Nuclease</keyword>
<proteinExistence type="predicted"/>
<organism evidence="2 3">
    <name type="scientific">Abditibacterium utsteinense</name>
    <dbReference type="NCBI Taxonomy" id="1960156"/>
    <lineage>
        <taxon>Bacteria</taxon>
        <taxon>Pseudomonadati</taxon>
        <taxon>Abditibacteriota</taxon>
        <taxon>Abditibacteriia</taxon>
        <taxon>Abditibacteriales</taxon>
        <taxon>Abditibacteriaceae</taxon>
        <taxon>Abditibacterium</taxon>
    </lineage>
</organism>
<dbReference type="GO" id="GO:0004519">
    <property type="term" value="F:endonuclease activity"/>
    <property type="evidence" value="ECO:0007669"/>
    <property type="project" value="UniProtKB-KW"/>
</dbReference>
<evidence type="ECO:0000259" key="1">
    <source>
        <dbReference type="Pfam" id="PF13395"/>
    </source>
</evidence>
<dbReference type="InterPro" id="IPR003615">
    <property type="entry name" value="HNH_nuc"/>
</dbReference>
<dbReference type="Proteomes" id="UP000237684">
    <property type="component" value="Unassembled WGS sequence"/>
</dbReference>
<protein>
    <submittedName>
        <fullName evidence="2">HNH endonuclease</fullName>
    </submittedName>
</protein>
<keyword evidence="2" id="KW-0378">Hydrolase</keyword>
<accession>A0A2S8SWU1</accession>
<keyword evidence="3" id="KW-1185">Reference proteome</keyword>
<reference evidence="2 3" key="1">
    <citation type="journal article" date="2018" name="Syst. Appl. Microbiol.">
        <title>Abditibacterium utsteinense sp. nov., the first cultivated member of candidate phylum FBP, isolated from ice-free Antarctic soil samples.</title>
        <authorList>
            <person name="Tahon G."/>
            <person name="Tytgat B."/>
            <person name="Lebbe L."/>
            <person name="Carlier A."/>
            <person name="Willems A."/>
        </authorList>
    </citation>
    <scope>NUCLEOTIDE SEQUENCE [LARGE SCALE GENOMIC DNA]</scope>
    <source>
        <strain evidence="2 3">LMG 29911</strain>
    </source>
</reference>
<dbReference type="OrthoDB" id="7348755at2"/>
<dbReference type="RefSeq" id="WP_105482024.1">
    <property type="nucleotide sequence ID" value="NZ_NIGF01000001.1"/>
</dbReference>
<dbReference type="Pfam" id="PF13395">
    <property type="entry name" value="HNH_4"/>
    <property type="match status" value="1"/>
</dbReference>
<evidence type="ECO:0000313" key="3">
    <source>
        <dbReference type="Proteomes" id="UP000237684"/>
    </source>
</evidence>
<comment type="caution">
    <text evidence="2">The sequence shown here is derived from an EMBL/GenBank/DDBJ whole genome shotgun (WGS) entry which is preliminary data.</text>
</comment>
<keyword evidence="2" id="KW-0255">Endonuclease</keyword>
<dbReference type="AlphaFoldDB" id="A0A2S8SWU1"/>
<dbReference type="EMBL" id="NIGF01000001">
    <property type="protein sequence ID" value="PQV65268.1"/>
    <property type="molecule type" value="Genomic_DNA"/>
</dbReference>
<evidence type="ECO:0000313" key="2">
    <source>
        <dbReference type="EMBL" id="PQV65268.1"/>
    </source>
</evidence>
<dbReference type="InParanoid" id="A0A2S8SWU1"/>